<evidence type="ECO:0000313" key="2">
    <source>
        <dbReference type="Proteomes" id="UP001420932"/>
    </source>
</evidence>
<dbReference type="AlphaFoldDB" id="A0AAP0NVH6"/>
<reference evidence="1 2" key="1">
    <citation type="submission" date="2024-01" db="EMBL/GenBank/DDBJ databases">
        <title>Genome assemblies of Stephania.</title>
        <authorList>
            <person name="Yang L."/>
        </authorList>
    </citation>
    <scope>NUCLEOTIDE SEQUENCE [LARGE SCALE GENOMIC DNA]</scope>
    <source>
        <strain evidence="1">YNDBR</strain>
        <tissue evidence="1">Leaf</tissue>
    </source>
</reference>
<sequence length="139" mass="15838">MRVLGNLPLLQSTCHSIIRWFPIALHVSPPYWFANCNRLHQLLLGATWRAQIRPHVPAKVVAPGSTPRVTFSFASSHQQLTRLPAKMLPVHQSNSDTCNLLSHQLHHDNCRLQLQRATSHMPASPTNHNLTCGREWKKY</sequence>
<accession>A0AAP0NVH6</accession>
<comment type="caution">
    <text evidence="1">The sequence shown here is derived from an EMBL/GenBank/DDBJ whole genome shotgun (WGS) entry which is preliminary data.</text>
</comment>
<organism evidence="1 2">
    <name type="scientific">Stephania yunnanensis</name>
    <dbReference type="NCBI Taxonomy" id="152371"/>
    <lineage>
        <taxon>Eukaryota</taxon>
        <taxon>Viridiplantae</taxon>
        <taxon>Streptophyta</taxon>
        <taxon>Embryophyta</taxon>
        <taxon>Tracheophyta</taxon>
        <taxon>Spermatophyta</taxon>
        <taxon>Magnoliopsida</taxon>
        <taxon>Ranunculales</taxon>
        <taxon>Menispermaceae</taxon>
        <taxon>Menispermoideae</taxon>
        <taxon>Cissampelideae</taxon>
        <taxon>Stephania</taxon>
    </lineage>
</organism>
<evidence type="ECO:0000313" key="1">
    <source>
        <dbReference type="EMBL" id="KAK9121357.1"/>
    </source>
</evidence>
<dbReference type="Proteomes" id="UP001420932">
    <property type="component" value="Unassembled WGS sequence"/>
</dbReference>
<keyword evidence="2" id="KW-1185">Reference proteome</keyword>
<proteinExistence type="predicted"/>
<name>A0AAP0NVH6_9MAGN</name>
<protein>
    <submittedName>
        <fullName evidence="1">Uncharacterized protein</fullName>
    </submittedName>
</protein>
<gene>
    <name evidence="1" type="ORF">Syun_018974</name>
</gene>
<dbReference type="EMBL" id="JBBNAF010000008">
    <property type="protein sequence ID" value="KAK9121357.1"/>
    <property type="molecule type" value="Genomic_DNA"/>
</dbReference>